<dbReference type="InterPro" id="IPR043129">
    <property type="entry name" value="ATPase_NBD"/>
</dbReference>
<dbReference type="AlphaFoldDB" id="A0A067T6C0"/>
<name>A0A067T6C0_GALM3</name>
<dbReference type="Proteomes" id="UP000027222">
    <property type="component" value="Unassembled WGS sequence"/>
</dbReference>
<reference evidence="3" key="1">
    <citation type="journal article" date="2014" name="Proc. Natl. Acad. Sci. U.S.A.">
        <title>Extensive sampling of basidiomycete genomes demonstrates inadequacy of the white-rot/brown-rot paradigm for wood decay fungi.</title>
        <authorList>
            <person name="Riley R."/>
            <person name="Salamov A.A."/>
            <person name="Brown D.W."/>
            <person name="Nagy L.G."/>
            <person name="Floudas D."/>
            <person name="Held B.W."/>
            <person name="Levasseur A."/>
            <person name="Lombard V."/>
            <person name="Morin E."/>
            <person name="Otillar R."/>
            <person name="Lindquist E.A."/>
            <person name="Sun H."/>
            <person name="LaButti K.M."/>
            <person name="Schmutz J."/>
            <person name="Jabbour D."/>
            <person name="Luo H."/>
            <person name="Baker S.E."/>
            <person name="Pisabarro A.G."/>
            <person name="Walton J.D."/>
            <person name="Blanchette R.A."/>
            <person name="Henrissat B."/>
            <person name="Martin F."/>
            <person name="Cullen D."/>
            <person name="Hibbett D.S."/>
            <person name="Grigoriev I.V."/>
        </authorList>
    </citation>
    <scope>NUCLEOTIDE SEQUENCE [LARGE SCALE GENOMIC DNA]</scope>
    <source>
        <strain evidence="3">CBS 339.88</strain>
    </source>
</reference>
<evidence type="ECO:0000313" key="2">
    <source>
        <dbReference type="EMBL" id="KDR78750.1"/>
    </source>
</evidence>
<dbReference type="STRING" id="685588.A0A067T6C0"/>
<dbReference type="PANTHER" id="PTHR14187">
    <property type="entry name" value="ALPHA KINASE/ELONGATION FACTOR 2 KINASE"/>
    <property type="match status" value="1"/>
</dbReference>
<feature type="region of interest" description="Disordered" evidence="1">
    <location>
        <begin position="1"/>
        <end position="20"/>
    </location>
</feature>
<evidence type="ECO:0008006" key="4">
    <source>
        <dbReference type="Google" id="ProtNLM"/>
    </source>
</evidence>
<dbReference type="PANTHER" id="PTHR14187:SF5">
    <property type="entry name" value="HEAT SHOCK 70 KDA PROTEIN 12A"/>
    <property type="match status" value="1"/>
</dbReference>
<feature type="region of interest" description="Disordered" evidence="1">
    <location>
        <begin position="33"/>
        <end position="98"/>
    </location>
</feature>
<dbReference type="SUPFAM" id="SSF53067">
    <property type="entry name" value="Actin-like ATPase domain"/>
    <property type="match status" value="2"/>
</dbReference>
<accession>A0A067T6C0</accession>
<dbReference type="OrthoDB" id="2963168at2759"/>
<evidence type="ECO:0000313" key="3">
    <source>
        <dbReference type="Proteomes" id="UP000027222"/>
    </source>
</evidence>
<feature type="compositionally biased region" description="Polar residues" evidence="1">
    <location>
        <begin position="66"/>
        <end position="76"/>
    </location>
</feature>
<dbReference type="EMBL" id="KL142374">
    <property type="protein sequence ID" value="KDR78750.1"/>
    <property type="molecule type" value="Genomic_DNA"/>
</dbReference>
<keyword evidence="3" id="KW-1185">Reference proteome</keyword>
<evidence type="ECO:0000256" key="1">
    <source>
        <dbReference type="SAM" id="MobiDB-lite"/>
    </source>
</evidence>
<sequence>MVCCFSGHNAHTTEAESSTPMIPLQVQRVQPITQDEPVEDQPQRTPHIYSPVRFQEPGISRPAEARTSQGKPSESGSKPVRRDRSASPTYQPLPSQYRPSFPAAVHQVWGNSPPIRPSPPRSGEALYVTSKEKLTISVDFGTTFSGVAYGSPTLTNGQIKVVLNWPGYLEKYRKIPTTLLYDETGSVIAWGLTAAHSAPESGQFICHMFKLFLDPRYSRDNSVLDQRLPKLPPQKRPVDLISDYLRLLWEHCREEIVKDLSGDFSAVETANIWLMVPPTWDPKAVETMKEAASNAGLVNSEFIFGQWRDDLRLMTEPQAASIHCVDNIIDNNHSISDADMKPGMNFMVCDAGGGSVDIAIHKLIGKLSNLEIAEVSAQSGALCGSHFLDLRFTELIEALMLEHPVHRDLTSLRNFGYNFSEVQKLTFRGNEDDDEMFEFPCFNVEDQHDPTVGLINGSLSIPGNLLRREVFDPVINEVISLIRDRVRKFEEPIHTLFVVGGFSENPYLLKQIANNFGHVFRAIPRPRDAGTAALRGAVKYGMAGLPLISSVVAPHSYVMKVRQPAEQEDQENRPNYIKKSAGGILICEKRLQYLIKKDAIVKKGERIRTKFSKYSKDAKDSSFSAILYTTDSPETFRYTDQGDLTQICRWHVDLVSLPSFRANATAPNAAGFYTEFEVGLELDSAEVRGALLYNGVEWGSVIFDFLT</sequence>
<protein>
    <recommendedName>
        <fullName evidence="4">Actin-like ATPase domain-containing protein</fullName>
    </recommendedName>
</protein>
<dbReference type="Gene3D" id="3.30.420.40">
    <property type="match status" value="1"/>
</dbReference>
<proteinExistence type="predicted"/>
<organism evidence="2 3">
    <name type="scientific">Galerina marginata (strain CBS 339.88)</name>
    <dbReference type="NCBI Taxonomy" id="685588"/>
    <lineage>
        <taxon>Eukaryota</taxon>
        <taxon>Fungi</taxon>
        <taxon>Dikarya</taxon>
        <taxon>Basidiomycota</taxon>
        <taxon>Agaricomycotina</taxon>
        <taxon>Agaricomycetes</taxon>
        <taxon>Agaricomycetidae</taxon>
        <taxon>Agaricales</taxon>
        <taxon>Agaricineae</taxon>
        <taxon>Strophariaceae</taxon>
        <taxon>Galerina</taxon>
    </lineage>
</organism>
<feature type="compositionally biased region" description="Polar residues" evidence="1">
    <location>
        <begin position="86"/>
        <end position="98"/>
    </location>
</feature>
<feature type="compositionally biased region" description="Polar residues" evidence="1">
    <location>
        <begin position="9"/>
        <end position="20"/>
    </location>
</feature>
<gene>
    <name evidence="2" type="ORF">GALMADRAFT_93837</name>
</gene>
<dbReference type="HOGENOM" id="CLU_009958_6_3_1"/>